<evidence type="ECO:0000256" key="2">
    <source>
        <dbReference type="RuleBase" id="RU000363"/>
    </source>
</evidence>
<dbReference type="InterPro" id="IPR011294">
    <property type="entry name" value="3-OHbutyrate_DH"/>
</dbReference>
<dbReference type="PANTHER" id="PTHR42879">
    <property type="entry name" value="3-OXOACYL-(ACYL-CARRIER-PROTEIN) REDUCTASE"/>
    <property type="match status" value="1"/>
</dbReference>
<gene>
    <name evidence="3" type="ORF">ABR189_13905</name>
</gene>
<keyword evidence="4" id="KW-1185">Reference proteome</keyword>
<dbReference type="NCBIfam" id="NF009093">
    <property type="entry name" value="PRK12429.1"/>
    <property type="match status" value="1"/>
</dbReference>
<dbReference type="InterPro" id="IPR020904">
    <property type="entry name" value="Sc_DH/Rdtase_CS"/>
</dbReference>
<evidence type="ECO:0000313" key="3">
    <source>
        <dbReference type="EMBL" id="MET6998476.1"/>
    </source>
</evidence>
<dbReference type="EC" id="1.1.1.30" evidence="3"/>
<dbReference type="Pfam" id="PF00106">
    <property type="entry name" value="adh_short"/>
    <property type="match status" value="1"/>
</dbReference>
<dbReference type="InterPro" id="IPR050259">
    <property type="entry name" value="SDR"/>
</dbReference>
<dbReference type="PANTHER" id="PTHR42879:SF2">
    <property type="entry name" value="3-OXOACYL-[ACYL-CARRIER-PROTEIN] REDUCTASE FABG"/>
    <property type="match status" value="1"/>
</dbReference>
<keyword evidence="3" id="KW-0560">Oxidoreductase</keyword>
<dbReference type="InterPro" id="IPR002347">
    <property type="entry name" value="SDR_fam"/>
</dbReference>
<dbReference type="PROSITE" id="PS00061">
    <property type="entry name" value="ADH_SHORT"/>
    <property type="match status" value="1"/>
</dbReference>
<evidence type="ECO:0000313" key="4">
    <source>
        <dbReference type="Proteomes" id="UP001549749"/>
    </source>
</evidence>
<dbReference type="NCBIfam" id="TIGR01963">
    <property type="entry name" value="PHB_DH"/>
    <property type="match status" value="1"/>
</dbReference>
<comment type="caution">
    <text evidence="3">The sequence shown here is derived from an EMBL/GenBank/DDBJ whole genome shotgun (WGS) entry which is preliminary data.</text>
</comment>
<accession>A0ABV2T623</accession>
<reference evidence="3 4" key="1">
    <citation type="submission" date="2024-06" db="EMBL/GenBank/DDBJ databases">
        <title>Chitinophaga defluvii sp. nov., isolated from municipal sewage.</title>
        <authorList>
            <person name="Zhang L."/>
        </authorList>
    </citation>
    <scope>NUCLEOTIDE SEQUENCE [LARGE SCALE GENOMIC DNA]</scope>
    <source>
        <strain evidence="3 4">H8</strain>
    </source>
</reference>
<protein>
    <submittedName>
        <fullName evidence="3">3-hydroxybutyrate dehydrogenase</fullName>
        <ecNumber evidence="3">1.1.1.30</ecNumber>
    </submittedName>
</protein>
<dbReference type="SUPFAM" id="SSF51735">
    <property type="entry name" value="NAD(P)-binding Rossmann-fold domains"/>
    <property type="match status" value="1"/>
</dbReference>
<evidence type="ECO:0000256" key="1">
    <source>
        <dbReference type="ARBA" id="ARBA00006484"/>
    </source>
</evidence>
<dbReference type="PRINTS" id="PR00081">
    <property type="entry name" value="GDHRDH"/>
</dbReference>
<organism evidence="3 4">
    <name type="scientific">Chitinophaga defluvii</name>
    <dbReference type="NCBI Taxonomy" id="3163343"/>
    <lineage>
        <taxon>Bacteria</taxon>
        <taxon>Pseudomonadati</taxon>
        <taxon>Bacteroidota</taxon>
        <taxon>Chitinophagia</taxon>
        <taxon>Chitinophagales</taxon>
        <taxon>Chitinophagaceae</taxon>
        <taxon>Chitinophaga</taxon>
    </lineage>
</organism>
<dbReference type="EMBL" id="JBEXAC010000002">
    <property type="protein sequence ID" value="MET6998476.1"/>
    <property type="molecule type" value="Genomic_DNA"/>
</dbReference>
<comment type="similarity">
    <text evidence="1 2">Belongs to the short-chain dehydrogenases/reductases (SDR) family.</text>
</comment>
<name>A0ABV2T623_9BACT</name>
<proteinExistence type="inferred from homology"/>
<sequence>MRTRTVLITGSTSGIGLGIAHAFAAKGYNILFNGVEKNGGEIAAGVAERYQIRHLFSGADARSPQALREMVQQCVATFGSVDVLVNNAGIQHVSPVEDFPDDKWDDIIAINLSAAFHLAKAVWPVMKSQQFGRIINIASIHGLFASAFKSAYVAAKHGIVGLTKTLALEGAPFNITCNAICPGYVHTPLVEKQVQDQARAHNMSEERVMTEVFLAKQAVKSFIPMETVCAMVMLLAEDEPGTITGTALPLDGGWSAQ</sequence>
<dbReference type="GO" id="GO:0003858">
    <property type="term" value="F:3-hydroxybutyrate dehydrogenase activity"/>
    <property type="evidence" value="ECO:0007669"/>
    <property type="project" value="UniProtKB-EC"/>
</dbReference>
<dbReference type="PRINTS" id="PR00080">
    <property type="entry name" value="SDRFAMILY"/>
</dbReference>
<dbReference type="InterPro" id="IPR036291">
    <property type="entry name" value="NAD(P)-bd_dom_sf"/>
</dbReference>
<dbReference type="Gene3D" id="3.40.50.720">
    <property type="entry name" value="NAD(P)-binding Rossmann-like Domain"/>
    <property type="match status" value="1"/>
</dbReference>
<dbReference type="RefSeq" id="WP_354661121.1">
    <property type="nucleotide sequence ID" value="NZ_JBEXAC010000002.1"/>
</dbReference>
<dbReference type="Proteomes" id="UP001549749">
    <property type="component" value="Unassembled WGS sequence"/>
</dbReference>